<evidence type="ECO:0000313" key="5">
    <source>
        <dbReference type="Proteomes" id="UP000000787"/>
    </source>
</evidence>
<dbReference type="EMBL" id="CP000875">
    <property type="protein sequence ID" value="ABX06654.1"/>
    <property type="molecule type" value="Genomic_DNA"/>
</dbReference>
<evidence type="ECO:0000256" key="3">
    <source>
        <dbReference type="PROSITE-ProRule" id="PRU00339"/>
    </source>
</evidence>
<dbReference type="Pfam" id="PF13414">
    <property type="entry name" value="TPR_11"/>
    <property type="match status" value="1"/>
</dbReference>
<reference evidence="4 5" key="1">
    <citation type="journal article" date="2011" name="Stand. Genomic Sci.">
        <title>Complete genome sequence of the filamentous gliding predatory bacterium Herpetosiphon aurantiacus type strain (114-95(T)).</title>
        <authorList>
            <person name="Kiss H."/>
            <person name="Nett M."/>
            <person name="Domin N."/>
            <person name="Martin K."/>
            <person name="Maresca J.A."/>
            <person name="Copeland A."/>
            <person name="Lapidus A."/>
            <person name="Lucas S."/>
            <person name="Berry K.W."/>
            <person name="Glavina Del Rio T."/>
            <person name="Dalin E."/>
            <person name="Tice H."/>
            <person name="Pitluck S."/>
            <person name="Richardson P."/>
            <person name="Bruce D."/>
            <person name="Goodwin L."/>
            <person name="Han C."/>
            <person name="Detter J.C."/>
            <person name="Schmutz J."/>
            <person name="Brettin T."/>
            <person name="Land M."/>
            <person name="Hauser L."/>
            <person name="Kyrpides N.C."/>
            <person name="Ivanova N."/>
            <person name="Goker M."/>
            <person name="Woyke T."/>
            <person name="Klenk H.P."/>
            <person name="Bryant D.A."/>
        </authorList>
    </citation>
    <scope>NUCLEOTIDE SEQUENCE [LARGE SCALE GENOMIC DNA]</scope>
    <source>
        <strain evidence="5">ATCC 23779 / DSM 785 / 114-95</strain>
    </source>
</reference>
<dbReference type="GO" id="GO:0046813">
    <property type="term" value="P:receptor-mediated virion attachment to host cell"/>
    <property type="evidence" value="ECO:0007669"/>
    <property type="project" value="TreeGrafter"/>
</dbReference>
<evidence type="ECO:0000313" key="4">
    <source>
        <dbReference type="EMBL" id="ABX06654.1"/>
    </source>
</evidence>
<feature type="repeat" description="TPR" evidence="3">
    <location>
        <begin position="455"/>
        <end position="488"/>
    </location>
</feature>
<protein>
    <submittedName>
        <fullName evidence="4">Tetratricopeptide TPR_2 repeat protein</fullName>
    </submittedName>
</protein>
<dbReference type="InParanoid" id="A9AVQ4"/>
<dbReference type="SUPFAM" id="SSF48452">
    <property type="entry name" value="TPR-like"/>
    <property type="match status" value="1"/>
</dbReference>
<feature type="repeat" description="TPR" evidence="3">
    <location>
        <begin position="489"/>
        <end position="522"/>
    </location>
</feature>
<organism evidence="4 5">
    <name type="scientific">Herpetosiphon aurantiacus (strain ATCC 23779 / DSM 785 / 114-95)</name>
    <dbReference type="NCBI Taxonomy" id="316274"/>
    <lineage>
        <taxon>Bacteria</taxon>
        <taxon>Bacillati</taxon>
        <taxon>Chloroflexota</taxon>
        <taxon>Chloroflexia</taxon>
        <taxon>Herpetosiphonales</taxon>
        <taxon>Herpetosiphonaceae</taxon>
        <taxon>Herpetosiphon</taxon>
    </lineage>
</organism>
<dbReference type="InterPro" id="IPR050498">
    <property type="entry name" value="Ycf3"/>
</dbReference>
<keyword evidence="1" id="KW-0677">Repeat</keyword>
<dbReference type="STRING" id="316274.Haur_4022"/>
<feature type="repeat" description="TPR" evidence="3">
    <location>
        <begin position="557"/>
        <end position="590"/>
    </location>
</feature>
<evidence type="ECO:0000256" key="2">
    <source>
        <dbReference type="ARBA" id="ARBA00022803"/>
    </source>
</evidence>
<dbReference type="Pfam" id="PF13181">
    <property type="entry name" value="TPR_8"/>
    <property type="match status" value="1"/>
</dbReference>
<dbReference type="KEGG" id="hau:Haur_4022"/>
<dbReference type="BioCyc" id="HAUR316274:GHYA-4064-MONOMER"/>
<name>A9AVQ4_HERA2</name>
<dbReference type="InterPro" id="IPR011990">
    <property type="entry name" value="TPR-like_helical_dom_sf"/>
</dbReference>
<dbReference type="Pfam" id="PF00515">
    <property type="entry name" value="TPR_1"/>
    <property type="match status" value="3"/>
</dbReference>
<dbReference type="PROSITE" id="PS50293">
    <property type="entry name" value="TPR_REGION"/>
    <property type="match status" value="3"/>
</dbReference>
<dbReference type="GO" id="GO:0009279">
    <property type="term" value="C:cell outer membrane"/>
    <property type="evidence" value="ECO:0007669"/>
    <property type="project" value="TreeGrafter"/>
</dbReference>
<sequence>MTSNTKQLIIWVGNAGEQRTQAAQAWLADQTAARTWLLSMNRANLGHWAGLNSFVSSLLPAIKAQAPELLVKYDYELALVLPQLQRELAVRNPSLTDISNPQERTRNYAADRAFRIVQGLIDLVHEFRQTAPDQPWVIVCDQFDQAGSLVTMFFKELLRRADPRMSLTIGFLVEPNQPELLNEYHSWHAHVEVVQGAWQADPPIVIDPAEAKRQLEVLEREHTFDPIEIELHLPQLIQLATAANEPRKRLGFMHEGLSICSTRGLYADALYYGEPLRVAMEHEFPKSVDFRLSAYLKLYNCYIGLKQAEPALDIAETAVSITDNPARLYSWYYLIAMIHARFAEPRDFDKAEYYLDLGIEAINKADIPAHEKLFQSSFNRNGLALIRHFQKRPLEAIEICQECYKNLETGLDTEDHKLHRSVLLYNIAQVYDSLKDYPKAIEYYSLTIEMDPNYAEYYNERANIYLHIGDYAAAERDYQRSIELSPPYTEVWTNLGQCYQVQEHFEKAIGAFSRALDIDPKNVVALNHRAECYEGLGQTQAAIADYSASLKLKTSEASTFANRAILYYELGEIEASLADLNTAISLQPDLAELYENRAVALEALERHAEAEHDRQQAILLAKAHEVNG</sequence>
<keyword evidence="2 3" id="KW-0802">TPR repeat</keyword>
<dbReference type="Gene3D" id="1.25.40.10">
    <property type="entry name" value="Tetratricopeptide repeat domain"/>
    <property type="match status" value="3"/>
</dbReference>
<keyword evidence="5" id="KW-1185">Reference proteome</keyword>
<dbReference type="PANTHER" id="PTHR44858">
    <property type="entry name" value="TETRATRICOPEPTIDE REPEAT PROTEIN 6"/>
    <property type="match status" value="1"/>
</dbReference>
<proteinExistence type="predicted"/>
<gene>
    <name evidence="4" type="ordered locus">Haur_4022</name>
</gene>
<dbReference type="eggNOG" id="COG0457">
    <property type="taxonomic scope" value="Bacteria"/>
</dbReference>
<dbReference type="HOGENOM" id="CLU_396328_0_0_0"/>
<dbReference type="PROSITE" id="PS50005">
    <property type="entry name" value="TPR"/>
    <property type="match status" value="4"/>
</dbReference>
<accession>A9AVQ4</accession>
<dbReference type="PANTHER" id="PTHR44858:SF1">
    <property type="entry name" value="UDP-N-ACETYLGLUCOSAMINE--PEPTIDE N-ACETYLGLUCOSAMINYLTRANSFERASE SPINDLY-RELATED"/>
    <property type="match status" value="1"/>
</dbReference>
<dbReference type="InterPro" id="IPR019734">
    <property type="entry name" value="TPR_rpt"/>
</dbReference>
<evidence type="ECO:0000256" key="1">
    <source>
        <dbReference type="ARBA" id="ARBA00022737"/>
    </source>
</evidence>
<feature type="repeat" description="TPR" evidence="3">
    <location>
        <begin position="421"/>
        <end position="454"/>
    </location>
</feature>
<dbReference type="SUPFAM" id="SSF48439">
    <property type="entry name" value="Protein prenylyltransferase"/>
    <property type="match status" value="1"/>
</dbReference>
<dbReference type="SMART" id="SM00028">
    <property type="entry name" value="TPR"/>
    <property type="match status" value="7"/>
</dbReference>
<dbReference type="Proteomes" id="UP000000787">
    <property type="component" value="Chromosome"/>
</dbReference>
<dbReference type="AlphaFoldDB" id="A9AVQ4"/>